<evidence type="ECO:0000256" key="2">
    <source>
        <dbReference type="ARBA" id="ARBA00022737"/>
    </source>
</evidence>
<accession>A0A1I8B9S8</accession>
<dbReference type="WBParaSite" id="MhA1_Contig1723.frz3.gene4">
    <property type="protein sequence ID" value="MhA1_Contig1723.frz3.gene4"/>
    <property type="gene ID" value="MhA1_Contig1723.frz3.gene4"/>
</dbReference>
<dbReference type="InterPro" id="IPR045078">
    <property type="entry name" value="TST/MPST-like"/>
</dbReference>
<dbReference type="GO" id="GO:0005739">
    <property type="term" value="C:mitochondrion"/>
    <property type="evidence" value="ECO:0007669"/>
    <property type="project" value="TreeGrafter"/>
</dbReference>
<feature type="domain" description="Rhodanese" evidence="4">
    <location>
        <begin position="105"/>
        <end position="189"/>
    </location>
</feature>
<dbReference type="Proteomes" id="UP000095281">
    <property type="component" value="Unplaced"/>
</dbReference>
<dbReference type="SMART" id="SM00450">
    <property type="entry name" value="RHOD"/>
    <property type="match status" value="2"/>
</dbReference>
<dbReference type="PANTHER" id="PTHR11364">
    <property type="entry name" value="THIOSULFATE SULFERTANSFERASE"/>
    <property type="match status" value="1"/>
</dbReference>
<dbReference type="AlphaFoldDB" id="A0A1I8B9S8"/>
<feature type="domain" description="Rhodanese" evidence="4">
    <location>
        <begin position="283"/>
        <end position="373"/>
    </location>
</feature>
<keyword evidence="1" id="KW-0808">Transferase</keyword>
<keyword evidence="2" id="KW-0677">Repeat</keyword>
<feature type="signal peptide" evidence="3">
    <location>
        <begin position="1"/>
        <end position="18"/>
    </location>
</feature>
<dbReference type="GO" id="GO:0004792">
    <property type="term" value="F:thiosulfate-cyanide sulfurtransferase activity"/>
    <property type="evidence" value="ECO:0007669"/>
    <property type="project" value="TreeGrafter"/>
</dbReference>
<organism evidence="5 6">
    <name type="scientific">Meloidogyne hapla</name>
    <name type="common">Root-knot nematode worm</name>
    <dbReference type="NCBI Taxonomy" id="6305"/>
    <lineage>
        <taxon>Eukaryota</taxon>
        <taxon>Metazoa</taxon>
        <taxon>Ecdysozoa</taxon>
        <taxon>Nematoda</taxon>
        <taxon>Chromadorea</taxon>
        <taxon>Rhabditida</taxon>
        <taxon>Tylenchina</taxon>
        <taxon>Tylenchomorpha</taxon>
        <taxon>Tylenchoidea</taxon>
        <taxon>Meloidogynidae</taxon>
        <taxon>Meloidogyninae</taxon>
        <taxon>Meloidogyne</taxon>
    </lineage>
</organism>
<evidence type="ECO:0000256" key="3">
    <source>
        <dbReference type="SAM" id="SignalP"/>
    </source>
</evidence>
<evidence type="ECO:0000259" key="4">
    <source>
        <dbReference type="PROSITE" id="PS50206"/>
    </source>
</evidence>
<dbReference type="SUPFAM" id="SSF52821">
    <property type="entry name" value="Rhodanese/Cell cycle control phosphatase"/>
    <property type="match status" value="2"/>
</dbReference>
<name>A0A1I8B9S8_MELHA</name>
<keyword evidence="5" id="KW-1185">Reference proteome</keyword>
<feature type="chain" id="PRO_5009315584" evidence="3">
    <location>
        <begin position="19"/>
        <end position="377"/>
    </location>
</feature>
<protein>
    <submittedName>
        <fullName evidence="6">Rhodanese domain-containing protein</fullName>
    </submittedName>
</protein>
<proteinExistence type="predicted"/>
<evidence type="ECO:0000313" key="5">
    <source>
        <dbReference type="Proteomes" id="UP000095281"/>
    </source>
</evidence>
<reference evidence="6" key="1">
    <citation type="submission" date="2016-11" db="UniProtKB">
        <authorList>
            <consortium name="WormBaseParasite"/>
        </authorList>
    </citation>
    <scope>IDENTIFICATION</scope>
</reference>
<dbReference type="PROSITE" id="PS50206">
    <property type="entry name" value="RHODANESE_3"/>
    <property type="match status" value="2"/>
</dbReference>
<sequence length="377" mass="42489">MALPLLLLWFTSPNILNTITPQIINSKQQKNLKNENKIILENNLTKNLFSSFYLNFNKDLSIEPTILAKLILEEEENNPRLRIFEIRSEQIIKDGQKGENHFSQLPGSRHITIESLSHNGVPVHPLQFQRLLRSHSVDSNSIIILYDKHPLGLMSSYALWIFRLYGHNSTFFLNGGASAWHSYLTNKNTNNLLNNSKIEEKLLMTNGGDFRANWREDLVATFDDLLAAFEPTDEGDVSAKVDIVDAQKPEEFDGHIVGGSKSSFSSSSSSTSSISTSPIAIYGHIRTAMNIPVERLFLSTPIGNQRRWASSNAHSRLFARLGLTTKRPVVVYDELSSLRAASVWAALQRANFTASLYFGAWPEWLIRAPDHLKSIPE</sequence>
<evidence type="ECO:0000256" key="1">
    <source>
        <dbReference type="ARBA" id="ARBA00022679"/>
    </source>
</evidence>
<dbReference type="PANTHER" id="PTHR11364:SF30">
    <property type="entry name" value="RHODANESE DOMAIN-CONTAINING PROTEIN"/>
    <property type="match status" value="1"/>
</dbReference>
<dbReference type="InterPro" id="IPR001763">
    <property type="entry name" value="Rhodanese-like_dom"/>
</dbReference>
<dbReference type="Pfam" id="PF00581">
    <property type="entry name" value="Rhodanese"/>
    <property type="match status" value="2"/>
</dbReference>
<dbReference type="InterPro" id="IPR036873">
    <property type="entry name" value="Rhodanese-like_dom_sf"/>
</dbReference>
<evidence type="ECO:0000313" key="6">
    <source>
        <dbReference type="WBParaSite" id="MhA1_Contig1723.frz3.gene4"/>
    </source>
</evidence>
<dbReference type="Gene3D" id="3.40.250.10">
    <property type="entry name" value="Rhodanese-like domain"/>
    <property type="match status" value="2"/>
</dbReference>
<keyword evidence="3" id="KW-0732">Signal</keyword>